<dbReference type="InterPro" id="IPR055558">
    <property type="entry name" value="DUF7134"/>
</dbReference>
<feature type="transmembrane region" description="Helical" evidence="10">
    <location>
        <begin position="104"/>
        <end position="122"/>
    </location>
</feature>
<dbReference type="GO" id="GO:0000155">
    <property type="term" value="F:phosphorelay sensor kinase activity"/>
    <property type="evidence" value="ECO:0007669"/>
    <property type="project" value="InterPro"/>
</dbReference>
<dbReference type="Pfam" id="PF23539">
    <property type="entry name" value="DUF7134"/>
    <property type="match status" value="1"/>
</dbReference>
<evidence type="ECO:0000256" key="2">
    <source>
        <dbReference type="ARBA" id="ARBA00012438"/>
    </source>
</evidence>
<evidence type="ECO:0000256" key="9">
    <source>
        <dbReference type="SAM" id="Coils"/>
    </source>
</evidence>
<dbReference type="InterPro" id="IPR036890">
    <property type="entry name" value="HATPase_C_sf"/>
</dbReference>
<keyword evidence="10" id="KW-0472">Membrane</keyword>
<keyword evidence="6" id="KW-0418">Kinase</keyword>
<keyword evidence="7" id="KW-0067">ATP-binding</keyword>
<gene>
    <name evidence="13" type="ORF">BA177_17395</name>
</gene>
<dbReference type="EC" id="2.7.13.3" evidence="2"/>
<dbReference type="Pfam" id="PF07730">
    <property type="entry name" value="HisKA_3"/>
    <property type="match status" value="1"/>
</dbReference>
<keyword evidence="5" id="KW-0547">Nucleotide-binding</keyword>
<keyword evidence="10" id="KW-1133">Transmembrane helix</keyword>
<dbReference type="STRING" id="1548547.BA177_17395"/>
<accession>A0A193LLU0</accession>
<dbReference type="GO" id="GO:0005524">
    <property type="term" value="F:ATP binding"/>
    <property type="evidence" value="ECO:0007669"/>
    <property type="project" value="UniProtKB-KW"/>
</dbReference>
<feature type="transmembrane region" description="Helical" evidence="10">
    <location>
        <begin position="134"/>
        <end position="154"/>
    </location>
</feature>
<dbReference type="GO" id="GO:0016020">
    <property type="term" value="C:membrane"/>
    <property type="evidence" value="ECO:0007669"/>
    <property type="project" value="InterPro"/>
</dbReference>
<feature type="transmembrane region" description="Helical" evidence="10">
    <location>
        <begin position="38"/>
        <end position="56"/>
    </location>
</feature>
<evidence type="ECO:0000256" key="4">
    <source>
        <dbReference type="ARBA" id="ARBA00022679"/>
    </source>
</evidence>
<feature type="coiled-coil region" evidence="9">
    <location>
        <begin position="164"/>
        <end position="191"/>
    </location>
</feature>
<dbReference type="PANTHER" id="PTHR24421">
    <property type="entry name" value="NITRATE/NITRITE SENSOR PROTEIN NARX-RELATED"/>
    <property type="match status" value="1"/>
</dbReference>
<evidence type="ECO:0000256" key="6">
    <source>
        <dbReference type="ARBA" id="ARBA00022777"/>
    </source>
</evidence>
<evidence type="ECO:0000256" key="5">
    <source>
        <dbReference type="ARBA" id="ARBA00022741"/>
    </source>
</evidence>
<dbReference type="RefSeq" id="WP_068619601.1">
    <property type="nucleotide sequence ID" value="NZ_CP016268.1"/>
</dbReference>
<reference evidence="13 14" key="1">
    <citation type="submission" date="2016-06" db="EMBL/GenBank/DDBJ databases">
        <title>Complete genome sequence of a deep-branching marine Gamma Proteobacterium Woeseia oceani type strain XK5.</title>
        <authorList>
            <person name="Mu D."/>
            <person name="Du Z."/>
        </authorList>
    </citation>
    <scope>NUCLEOTIDE SEQUENCE [LARGE SCALE GENOMIC DNA]</scope>
    <source>
        <strain evidence="13 14">XK5</strain>
    </source>
</reference>
<dbReference type="SUPFAM" id="SSF55874">
    <property type="entry name" value="ATPase domain of HSP90 chaperone/DNA topoisomerase II/histidine kinase"/>
    <property type="match status" value="1"/>
</dbReference>
<dbReference type="InterPro" id="IPR050482">
    <property type="entry name" value="Sensor_HK_TwoCompSys"/>
</dbReference>
<dbReference type="KEGG" id="woc:BA177_17395"/>
<dbReference type="Proteomes" id="UP000092695">
    <property type="component" value="Chromosome"/>
</dbReference>
<protein>
    <recommendedName>
        <fullName evidence="2">histidine kinase</fullName>
        <ecNumber evidence="2">2.7.13.3</ecNumber>
    </recommendedName>
</protein>
<organism evidence="13 14">
    <name type="scientific">Woeseia oceani</name>
    <dbReference type="NCBI Taxonomy" id="1548547"/>
    <lineage>
        <taxon>Bacteria</taxon>
        <taxon>Pseudomonadati</taxon>
        <taxon>Pseudomonadota</taxon>
        <taxon>Gammaproteobacteria</taxon>
        <taxon>Woeseiales</taxon>
        <taxon>Woeseiaceae</taxon>
        <taxon>Woeseia</taxon>
    </lineage>
</organism>
<evidence type="ECO:0000313" key="13">
    <source>
        <dbReference type="EMBL" id="ANO53354.1"/>
    </source>
</evidence>
<name>A0A193LLU0_9GAMM</name>
<evidence type="ECO:0000256" key="7">
    <source>
        <dbReference type="ARBA" id="ARBA00022840"/>
    </source>
</evidence>
<dbReference type="PANTHER" id="PTHR24421:SF10">
    <property type="entry name" value="NITRATE_NITRITE SENSOR PROTEIN NARQ"/>
    <property type="match status" value="1"/>
</dbReference>
<keyword evidence="4" id="KW-0808">Transferase</keyword>
<feature type="domain" description="Signal transduction histidine kinase subgroup 3 dimerisation and phosphoacceptor" evidence="11">
    <location>
        <begin position="189"/>
        <end position="254"/>
    </location>
</feature>
<proteinExistence type="predicted"/>
<dbReference type="Gene3D" id="3.30.565.10">
    <property type="entry name" value="Histidine kinase-like ATPase, C-terminal domain"/>
    <property type="match status" value="1"/>
</dbReference>
<keyword evidence="14" id="KW-1185">Reference proteome</keyword>
<evidence type="ECO:0000313" key="14">
    <source>
        <dbReference type="Proteomes" id="UP000092695"/>
    </source>
</evidence>
<keyword evidence="10" id="KW-0812">Transmembrane</keyword>
<evidence type="ECO:0000256" key="8">
    <source>
        <dbReference type="ARBA" id="ARBA00023012"/>
    </source>
</evidence>
<evidence type="ECO:0000256" key="10">
    <source>
        <dbReference type="SAM" id="Phobius"/>
    </source>
</evidence>
<dbReference type="EMBL" id="CP016268">
    <property type="protein sequence ID" value="ANO53354.1"/>
    <property type="molecule type" value="Genomic_DNA"/>
</dbReference>
<keyword evidence="3" id="KW-0597">Phosphoprotein</keyword>
<comment type="catalytic activity">
    <reaction evidence="1">
        <text>ATP + protein L-histidine = ADP + protein N-phospho-L-histidine.</text>
        <dbReference type="EC" id="2.7.13.3"/>
    </reaction>
</comment>
<keyword evidence="8" id="KW-0902">Two-component regulatory system</keyword>
<dbReference type="AlphaFoldDB" id="A0A193LLU0"/>
<feature type="domain" description="DUF7134" evidence="12">
    <location>
        <begin position="2"/>
        <end position="160"/>
    </location>
</feature>
<sequence>MRSPRVADSALALLILLATVLARLFHSGQNGASGSLSTMPLSAWLLFFVGSIALLWRRSLPLTAHTVVLVCSALSMSFGYFDGPLIAIMVSLYSVGRYASNRQLSYFGVAMAIVLAAVDTLANSWPLRPPTVDALVPSEFVTSALITFLTWYAGKRVRARSEYVALLRQRAAQLEREKEADSQRAVEQERTRIARELHDVVAHQVSLMTVQAGAAKTVATSNPSASLKAIEAIEQAGHQALDELRHLLGVLRPASGASELGPQPDLSDLTTLIERSRAAGLSIELDIEGEVYGLPLRVGMSAYRIVQESLTNVLKHAGIKARARVRVRVSDVGVDIHVWNDGCNSAVLPESGHGIAGMTERANLLGGTLTAGPQPAESFAVLAHLPIKERLM</sequence>
<evidence type="ECO:0000256" key="1">
    <source>
        <dbReference type="ARBA" id="ARBA00000085"/>
    </source>
</evidence>
<feature type="transmembrane region" description="Helical" evidence="10">
    <location>
        <begin position="68"/>
        <end position="92"/>
    </location>
</feature>
<dbReference type="InterPro" id="IPR011712">
    <property type="entry name" value="Sig_transdc_His_kin_sub3_dim/P"/>
</dbReference>
<dbReference type="CDD" id="cd16917">
    <property type="entry name" value="HATPase_UhpB-NarQ-NarX-like"/>
    <property type="match status" value="1"/>
</dbReference>
<evidence type="ECO:0000256" key="3">
    <source>
        <dbReference type="ARBA" id="ARBA00022553"/>
    </source>
</evidence>
<evidence type="ECO:0000259" key="11">
    <source>
        <dbReference type="Pfam" id="PF07730"/>
    </source>
</evidence>
<dbReference type="GO" id="GO:0046983">
    <property type="term" value="F:protein dimerization activity"/>
    <property type="evidence" value="ECO:0007669"/>
    <property type="project" value="InterPro"/>
</dbReference>
<keyword evidence="9" id="KW-0175">Coiled coil</keyword>
<evidence type="ECO:0000259" key="12">
    <source>
        <dbReference type="Pfam" id="PF23539"/>
    </source>
</evidence>
<dbReference type="Gene3D" id="1.20.5.1930">
    <property type="match status" value="1"/>
</dbReference>